<organism evidence="1 2">
    <name type="scientific">Microvirga lotononidis</name>
    <dbReference type="NCBI Taxonomy" id="864069"/>
    <lineage>
        <taxon>Bacteria</taxon>
        <taxon>Pseudomonadati</taxon>
        <taxon>Pseudomonadota</taxon>
        <taxon>Alphaproteobacteria</taxon>
        <taxon>Hyphomicrobiales</taxon>
        <taxon>Methylobacteriaceae</taxon>
        <taxon>Microvirga</taxon>
    </lineage>
</organism>
<dbReference type="RefSeq" id="WP_009490115.1">
    <property type="nucleotide sequence ID" value="NZ_JH660640.1"/>
</dbReference>
<dbReference type="PATRIC" id="fig|864069.3.peg.1440"/>
<name>I4Z187_9HYPH</name>
<dbReference type="STRING" id="864069.MicloDRAFT_00013000"/>
<reference evidence="1 2" key="1">
    <citation type="submission" date="2012-02" db="EMBL/GenBank/DDBJ databases">
        <title>Improved High-Quality Draft sequence of Microvirga sp. WSM3557.</title>
        <authorList>
            <consortium name="US DOE Joint Genome Institute"/>
            <person name="Lucas S."/>
            <person name="Han J."/>
            <person name="Lapidus A."/>
            <person name="Cheng J.-F."/>
            <person name="Goodwin L."/>
            <person name="Pitluck S."/>
            <person name="Peters L."/>
            <person name="Zhang X."/>
            <person name="Detter J.C."/>
            <person name="Han C."/>
            <person name="Tapia R."/>
            <person name="Land M."/>
            <person name="Hauser L."/>
            <person name="Kyrpides N."/>
            <person name="Ivanova N."/>
            <person name="Pagani I."/>
            <person name="Brau L."/>
            <person name="Yates R."/>
            <person name="O'Hara G."/>
            <person name="Rui T."/>
            <person name="Howieson J."/>
            <person name="Reeve W."/>
            <person name="Woyke T."/>
        </authorList>
    </citation>
    <scope>NUCLEOTIDE SEQUENCE [LARGE SCALE GENOMIC DNA]</scope>
    <source>
        <strain evidence="1 2">WSM3557</strain>
    </source>
</reference>
<dbReference type="AlphaFoldDB" id="I4Z187"/>
<dbReference type="Proteomes" id="UP000003947">
    <property type="component" value="Unassembled WGS sequence"/>
</dbReference>
<dbReference type="eggNOG" id="ENOG50342HQ">
    <property type="taxonomic scope" value="Bacteria"/>
</dbReference>
<dbReference type="HOGENOM" id="CLU_099449_0_0_5"/>
<accession>I4Z187</accession>
<keyword evidence="2" id="KW-1185">Reference proteome</keyword>
<sequence precursor="true">MTDKETRQTIIGRVLTAATLAAAAMAVPSLGVAQTYQLPRMMNSGELLELYGGKSWRWDEGGGYLHKDGRFTAFVPGKSIANSTYAEGQWSVNDNGVMCFEATWHVGKKTKSDGKCFQHKVLGEAIFQRVLPDGDWYTFRAAKVPLPQNEYAKFSSGDMVTPQAKRLKAAFDR</sequence>
<gene>
    <name evidence="1" type="ORF">MicloDRAFT_00013000</name>
</gene>
<evidence type="ECO:0008006" key="3">
    <source>
        <dbReference type="Google" id="ProtNLM"/>
    </source>
</evidence>
<dbReference type="Pfam" id="PF06191">
    <property type="entry name" value="DUF995"/>
    <property type="match status" value="1"/>
</dbReference>
<dbReference type="EMBL" id="JH660640">
    <property type="protein sequence ID" value="EIM29979.1"/>
    <property type="molecule type" value="Genomic_DNA"/>
</dbReference>
<dbReference type="OrthoDB" id="8071960at2"/>
<evidence type="ECO:0000313" key="1">
    <source>
        <dbReference type="EMBL" id="EIM29979.1"/>
    </source>
</evidence>
<proteinExistence type="predicted"/>
<dbReference type="InterPro" id="IPR009337">
    <property type="entry name" value="DUF995"/>
</dbReference>
<protein>
    <recommendedName>
        <fullName evidence="3">DUF995 domain-containing protein</fullName>
    </recommendedName>
</protein>
<evidence type="ECO:0000313" key="2">
    <source>
        <dbReference type="Proteomes" id="UP000003947"/>
    </source>
</evidence>